<protein>
    <submittedName>
        <fullName evidence="1">Uncharacterized protein</fullName>
    </submittedName>
</protein>
<keyword evidence="2" id="KW-1185">Reference proteome</keyword>
<organism evidence="1 2">
    <name type="scientific">Entomophthora muscae</name>
    <dbReference type="NCBI Taxonomy" id="34485"/>
    <lineage>
        <taxon>Eukaryota</taxon>
        <taxon>Fungi</taxon>
        <taxon>Fungi incertae sedis</taxon>
        <taxon>Zoopagomycota</taxon>
        <taxon>Entomophthoromycotina</taxon>
        <taxon>Entomophthoromycetes</taxon>
        <taxon>Entomophthorales</taxon>
        <taxon>Entomophthoraceae</taxon>
        <taxon>Entomophthora</taxon>
    </lineage>
</organism>
<gene>
    <name evidence="1" type="ORF">DSO57_1032301</name>
</gene>
<name>A0ACC2S2J4_9FUNG</name>
<proteinExistence type="predicted"/>
<reference evidence="1" key="1">
    <citation type="submission" date="2022-04" db="EMBL/GenBank/DDBJ databases">
        <title>Genome of the entomopathogenic fungus Entomophthora muscae.</title>
        <authorList>
            <person name="Elya C."/>
            <person name="Lovett B.R."/>
            <person name="Lee E."/>
            <person name="Macias A.M."/>
            <person name="Hajek A.E."/>
            <person name="De Bivort B.L."/>
            <person name="Kasson M.T."/>
            <person name="De Fine Licht H.H."/>
            <person name="Stajich J.E."/>
        </authorList>
    </citation>
    <scope>NUCLEOTIDE SEQUENCE</scope>
    <source>
        <strain evidence="1">Berkeley</strain>
    </source>
</reference>
<evidence type="ECO:0000313" key="2">
    <source>
        <dbReference type="Proteomes" id="UP001165960"/>
    </source>
</evidence>
<sequence length="77" mass="8636">MAPRHAFKHIHRSQIHMSRFILYLLASFVFADLERVPSYASGLSCQGECKIPTIVNDVPAEIIPSRLRKPSNPTTSS</sequence>
<dbReference type="EMBL" id="QTSX02005921">
    <property type="protein sequence ID" value="KAJ9056515.1"/>
    <property type="molecule type" value="Genomic_DNA"/>
</dbReference>
<comment type="caution">
    <text evidence="1">The sequence shown here is derived from an EMBL/GenBank/DDBJ whole genome shotgun (WGS) entry which is preliminary data.</text>
</comment>
<accession>A0ACC2S2J4</accession>
<dbReference type="Proteomes" id="UP001165960">
    <property type="component" value="Unassembled WGS sequence"/>
</dbReference>
<evidence type="ECO:0000313" key="1">
    <source>
        <dbReference type="EMBL" id="KAJ9056515.1"/>
    </source>
</evidence>